<organism evidence="1 2">
    <name type="scientific">Nocardiopsis ansamitocini</name>
    <dbReference type="NCBI Taxonomy" id="1670832"/>
    <lineage>
        <taxon>Bacteria</taxon>
        <taxon>Bacillati</taxon>
        <taxon>Actinomycetota</taxon>
        <taxon>Actinomycetes</taxon>
        <taxon>Streptosporangiales</taxon>
        <taxon>Nocardiopsidaceae</taxon>
        <taxon>Nocardiopsis</taxon>
    </lineage>
</organism>
<proteinExistence type="predicted"/>
<dbReference type="Proteomes" id="UP001165092">
    <property type="component" value="Unassembled WGS sequence"/>
</dbReference>
<dbReference type="EMBL" id="BSQG01000012">
    <property type="protein sequence ID" value="GLU50226.1"/>
    <property type="molecule type" value="Genomic_DNA"/>
</dbReference>
<evidence type="ECO:0000313" key="1">
    <source>
        <dbReference type="EMBL" id="GLU50226.1"/>
    </source>
</evidence>
<evidence type="ECO:0000313" key="2">
    <source>
        <dbReference type="Proteomes" id="UP001165092"/>
    </source>
</evidence>
<name>A0A9W6PB06_9ACTN</name>
<sequence length="73" mass="7421">MPGATLPLPLRAKLAWAVETPARAATSRSVARLCGLGMDFLSGSSAAVRRGTADYCGVPRPGGPAITAQARPT</sequence>
<accession>A0A9W6PB06</accession>
<reference evidence="1" key="1">
    <citation type="submission" date="2023-02" db="EMBL/GenBank/DDBJ databases">
        <title>Nocardiopsis ansamitocini NBRC 112285.</title>
        <authorList>
            <person name="Ichikawa N."/>
            <person name="Sato H."/>
            <person name="Tonouchi N."/>
        </authorList>
    </citation>
    <scope>NUCLEOTIDE SEQUENCE</scope>
    <source>
        <strain evidence="1">NBRC 112285</strain>
    </source>
</reference>
<comment type="caution">
    <text evidence="1">The sequence shown here is derived from an EMBL/GenBank/DDBJ whole genome shotgun (WGS) entry which is preliminary data.</text>
</comment>
<protein>
    <submittedName>
        <fullName evidence="1">Uncharacterized protein</fullName>
    </submittedName>
</protein>
<keyword evidence="2" id="KW-1185">Reference proteome</keyword>
<gene>
    <name evidence="1" type="ORF">Nans01_45770</name>
</gene>
<dbReference type="AlphaFoldDB" id="A0A9W6PB06"/>